<dbReference type="EMBL" id="CP003929">
    <property type="protein sequence ID" value="AGB38136.1"/>
    <property type="molecule type" value="Genomic_DNA"/>
</dbReference>
<protein>
    <recommendedName>
        <fullName evidence="3">Flavoprotein involved in K+ transport</fullName>
    </recommendedName>
</protein>
<sequence>MEAPEADYLVVGAGASGMAFTDTLIEESDADVVMVDRRANPGGHWNDAYPFVRLHQPSAIYGVDSRRLGNDEVDEDGPNAGFYERATGVEICDYYRRVLDEELLGSGQVRFFGMSNYIGSSGGRHRFESRLTGETTEVEVRRRVVDATYVESSIPATHTPPFDIDPDVRLVTPNELVDLTDPADGFTVIGAGKTSMDTCGWLLNQGVPPAEIRWIRPRDPWTTPRRKYQPLERVPLFMEMWSLWTKAAAEAEDVPDLFRRLEANEVLIPLDPEIEPETYRGAILSQDERDDLRQIRNVIRKGYVQRLEADRIVLDDGTVPTNPQHVHVDCTAHGVDTPPTRPIFAPDRITLQYIHAPGVIPFSAAITAYVEANRDDDAEKNRLCPPNPGFGDAEKLVRQTLVIQRTLVAWQAEPDIEDWRQGCRLNITRGMNEHLEDPRMQDALERIAEYQESAITNLERLRELAEPSTA</sequence>
<dbReference type="STRING" id="694430.Natoc_2360"/>
<gene>
    <name evidence="1" type="ORF">Natoc_2360</name>
</gene>
<dbReference type="OrthoDB" id="194932at2157"/>
<dbReference type="Proteomes" id="UP000010878">
    <property type="component" value="Chromosome"/>
</dbReference>
<dbReference type="RefSeq" id="WP_015321578.1">
    <property type="nucleotide sequence ID" value="NC_019974.1"/>
</dbReference>
<dbReference type="KEGG" id="nou:Natoc_2360"/>
<dbReference type="SUPFAM" id="SSF51905">
    <property type="entry name" value="FAD/NAD(P)-binding domain"/>
    <property type="match status" value="1"/>
</dbReference>
<dbReference type="eggNOG" id="arCOG01068">
    <property type="taxonomic scope" value="Archaea"/>
</dbReference>
<dbReference type="Pfam" id="PF13450">
    <property type="entry name" value="NAD_binding_8"/>
    <property type="match status" value="1"/>
</dbReference>
<dbReference type="AlphaFoldDB" id="L0JZF1"/>
<keyword evidence="2" id="KW-1185">Reference proteome</keyword>
<evidence type="ECO:0000313" key="1">
    <source>
        <dbReference type="EMBL" id="AGB38136.1"/>
    </source>
</evidence>
<dbReference type="GeneID" id="14404044"/>
<dbReference type="Gene3D" id="3.50.50.60">
    <property type="entry name" value="FAD/NAD(P)-binding domain"/>
    <property type="match status" value="1"/>
</dbReference>
<evidence type="ECO:0008006" key="3">
    <source>
        <dbReference type="Google" id="ProtNLM"/>
    </source>
</evidence>
<evidence type="ECO:0000313" key="2">
    <source>
        <dbReference type="Proteomes" id="UP000010878"/>
    </source>
</evidence>
<dbReference type="HOGENOM" id="CLU_030357_0_0_2"/>
<name>L0JZF1_9EURY</name>
<accession>L0JZF1</accession>
<organism evidence="1 2">
    <name type="scientific">Natronococcus occultus SP4</name>
    <dbReference type="NCBI Taxonomy" id="694430"/>
    <lineage>
        <taxon>Archaea</taxon>
        <taxon>Methanobacteriati</taxon>
        <taxon>Methanobacteriota</taxon>
        <taxon>Stenosarchaea group</taxon>
        <taxon>Halobacteria</taxon>
        <taxon>Halobacteriales</taxon>
        <taxon>Natrialbaceae</taxon>
        <taxon>Natronococcus</taxon>
    </lineage>
</organism>
<dbReference type="InterPro" id="IPR036188">
    <property type="entry name" value="FAD/NAD-bd_sf"/>
</dbReference>
<reference evidence="1 2" key="1">
    <citation type="submission" date="2012-11" db="EMBL/GenBank/DDBJ databases">
        <title>FINISHED of Natronococcus occultus SP4, DSM 3396.</title>
        <authorList>
            <consortium name="DOE Joint Genome Institute"/>
            <person name="Eisen J."/>
            <person name="Huntemann M."/>
            <person name="Wei C.-L."/>
            <person name="Han J."/>
            <person name="Detter J.C."/>
            <person name="Han C."/>
            <person name="Tapia R."/>
            <person name="Chen A."/>
            <person name="Kyrpides N."/>
            <person name="Mavromatis K."/>
            <person name="Markowitz V."/>
            <person name="Szeto E."/>
            <person name="Ivanova N."/>
            <person name="Mikhailova N."/>
            <person name="Ovchinnikova G."/>
            <person name="Pagani I."/>
            <person name="Pati A."/>
            <person name="Goodwin L."/>
            <person name="Nordberg H.P."/>
            <person name="Cantor M.N."/>
            <person name="Hua S.X."/>
            <person name="Woyke T."/>
            <person name="Eisen J."/>
            <person name="Klenk H.-P."/>
            <person name="Klenk H.-P."/>
        </authorList>
    </citation>
    <scope>NUCLEOTIDE SEQUENCE [LARGE SCALE GENOMIC DNA]</scope>
    <source>
        <strain evidence="1 2">SP4</strain>
    </source>
</reference>
<proteinExistence type="predicted"/>